<name>A0A1R4H190_9GAMM</name>
<evidence type="ECO:0000313" key="2">
    <source>
        <dbReference type="Proteomes" id="UP000195667"/>
    </source>
</evidence>
<keyword evidence="2" id="KW-1185">Reference proteome</keyword>
<dbReference type="EMBL" id="FUKI01000034">
    <property type="protein sequence ID" value="SJM89991.1"/>
    <property type="molecule type" value="Genomic_DNA"/>
</dbReference>
<gene>
    <name evidence="1" type="ORF">CRENPOLYSF1_1290013</name>
</gene>
<accession>A0A1R4H190</accession>
<dbReference type="Proteomes" id="UP000195667">
    <property type="component" value="Unassembled WGS sequence"/>
</dbReference>
<proteinExistence type="predicted"/>
<protein>
    <submittedName>
        <fullName evidence="1">Uncharacterized protein</fullName>
    </submittedName>
</protein>
<organism evidence="1 2">
    <name type="scientific">Crenothrix polyspora</name>
    <dbReference type="NCBI Taxonomy" id="360316"/>
    <lineage>
        <taxon>Bacteria</taxon>
        <taxon>Pseudomonadati</taxon>
        <taxon>Pseudomonadota</taxon>
        <taxon>Gammaproteobacteria</taxon>
        <taxon>Methylococcales</taxon>
        <taxon>Crenotrichaceae</taxon>
        <taxon>Crenothrix</taxon>
    </lineage>
</organism>
<sequence length="60" mass="6760">MLQTPKAKRMIPAKDLLNCPVCGHNRMKKEHRDARPSCSAIMRLTQQLKDQNTARAKGTA</sequence>
<reference evidence="2" key="1">
    <citation type="submission" date="2017-02" db="EMBL/GenBank/DDBJ databases">
        <authorList>
            <person name="Daims H."/>
        </authorList>
    </citation>
    <scope>NUCLEOTIDE SEQUENCE [LARGE SCALE GENOMIC DNA]</scope>
</reference>
<dbReference type="RefSeq" id="WP_087142351.1">
    <property type="nucleotide sequence ID" value="NZ_FUKI01000034.1"/>
</dbReference>
<evidence type="ECO:0000313" key="1">
    <source>
        <dbReference type="EMBL" id="SJM89991.1"/>
    </source>
</evidence>
<dbReference type="AlphaFoldDB" id="A0A1R4H190"/>